<proteinExistence type="predicted"/>
<reference evidence="1" key="1">
    <citation type="submission" date="2021-03" db="EMBL/GenBank/DDBJ databases">
        <authorList>
            <consortium name="DOE Joint Genome Institute"/>
            <person name="Ahrendt S."/>
            <person name="Looney B.P."/>
            <person name="Miyauchi S."/>
            <person name="Morin E."/>
            <person name="Drula E."/>
            <person name="Courty P.E."/>
            <person name="Chicoki N."/>
            <person name="Fauchery L."/>
            <person name="Kohler A."/>
            <person name="Kuo A."/>
            <person name="Labutti K."/>
            <person name="Pangilinan J."/>
            <person name="Lipzen A."/>
            <person name="Riley R."/>
            <person name="Andreopoulos W."/>
            <person name="He G."/>
            <person name="Johnson J."/>
            <person name="Barry K.W."/>
            <person name="Grigoriev I.V."/>
            <person name="Nagy L."/>
            <person name="Hibbett D."/>
            <person name="Henrissat B."/>
            <person name="Matheny P.B."/>
            <person name="Labbe J."/>
            <person name="Martin F."/>
        </authorList>
    </citation>
    <scope>NUCLEOTIDE SEQUENCE</scope>
    <source>
        <strain evidence="1">HHB10654</strain>
    </source>
</reference>
<dbReference type="EMBL" id="MU277220">
    <property type="protein sequence ID" value="KAI0060316.1"/>
    <property type="molecule type" value="Genomic_DNA"/>
</dbReference>
<organism evidence="1 2">
    <name type="scientific">Artomyces pyxidatus</name>
    <dbReference type="NCBI Taxonomy" id="48021"/>
    <lineage>
        <taxon>Eukaryota</taxon>
        <taxon>Fungi</taxon>
        <taxon>Dikarya</taxon>
        <taxon>Basidiomycota</taxon>
        <taxon>Agaricomycotina</taxon>
        <taxon>Agaricomycetes</taxon>
        <taxon>Russulales</taxon>
        <taxon>Auriscalpiaceae</taxon>
        <taxon>Artomyces</taxon>
    </lineage>
</organism>
<dbReference type="Proteomes" id="UP000814140">
    <property type="component" value="Unassembled WGS sequence"/>
</dbReference>
<sequence length="415" mass="44889">MSPKKSHEVSRMTAYIQALISSRPALNNVKHIVDVGAGQGYLSRALRDLGFHVLALDGNAVQTKGAERRDRVPPKGSRTASHGTEKATDLPGTPHDARRNSSGKGSLSHQTIYITASTLQAAVSSWLHSEGPHDDDSSPPIPVLIVALHACGSLTPDIFRAFFACRADSELLSVNNDTSNHPERMSWLAKGAVIVGCCYNLLEPEVDFPLSRRCSRSPPLTASHLQLAAQIPSHWLDNATSRSAAYLSVKKVAYRALLEAFLPSPEDEHHEEVIQGDRSPLAGSNFKNRLGRLSDSAYTSFPHFLSCAFAKLGTSSSALPLGSDLRVGITGPCVDSPDFRTMQQRVEVLHVLRCLIGPSVESLILLDRIAWLKETLQDSGSGAMGGTRWDVELVNLFDQAMGSGRNTALLVAPFE</sequence>
<name>A0ACB8SWW1_9AGAM</name>
<gene>
    <name evidence="1" type="ORF">BV25DRAFT_977177</name>
</gene>
<evidence type="ECO:0000313" key="2">
    <source>
        <dbReference type="Proteomes" id="UP000814140"/>
    </source>
</evidence>
<keyword evidence="2" id="KW-1185">Reference proteome</keyword>
<reference evidence="1" key="2">
    <citation type="journal article" date="2022" name="New Phytol.">
        <title>Evolutionary transition to the ectomycorrhizal habit in the genomes of a hyperdiverse lineage of mushroom-forming fungi.</title>
        <authorList>
            <person name="Looney B."/>
            <person name="Miyauchi S."/>
            <person name="Morin E."/>
            <person name="Drula E."/>
            <person name="Courty P.E."/>
            <person name="Kohler A."/>
            <person name="Kuo A."/>
            <person name="LaButti K."/>
            <person name="Pangilinan J."/>
            <person name="Lipzen A."/>
            <person name="Riley R."/>
            <person name="Andreopoulos W."/>
            <person name="He G."/>
            <person name="Johnson J."/>
            <person name="Nolan M."/>
            <person name="Tritt A."/>
            <person name="Barry K.W."/>
            <person name="Grigoriev I.V."/>
            <person name="Nagy L.G."/>
            <person name="Hibbett D."/>
            <person name="Henrissat B."/>
            <person name="Matheny P.B."/>
            <person name="Labbe J."/>
            <person name="Martin F.M."/>
        </authorList>
    </citation>
    <scope>NUCLEOTIDE SEQUENCE</scope>
    <source>
        <strain evidence="1">HHB10654</strain>
    </source>
</reference>
<comment type="caution">
    <text evidence="1">The sequence shown here is derived from an EMBL/GenBank/DDBJ whole genome shotgun (WGS) entry which is preliminary data.</text>
</comment>
<protein>
    <submittedName>
        <fullName evidence="1">Uncharacterized protein</fullName>
    </submittedName>
</protein>
<accession>A0ACB8SWW1</accession>
<evidence type="ECO:0000313" key="1">
    <source>
        <dbReference type="EMBL" id="KAI0060316.1"/>
    </source>
</evidence>